<proteinExistence type="predicted"/>
<accession>A0A8S1VYB5</accession>
<comment type="caution">
    <text evidence="2">The sequence shown here is derived from an EMBL/GenBank/DDBJ whole genome shotgun (WGS) entry which is preliminary data.</text>
</comment>
<feature type="chain" id="PRO_5035942028" evidence="1">
    <location>
        <begin position="20"/>
        <end position="89"/>
    </location>
</feature>
<organism evidence="2 3">
    <name type="scientific">Paramecium octaurelia</name>
    <dbReference type="NCBI Taxonomy" id="43137"/>
    <lineage>
        <taxon>Eukaryota</taxon>
        <taxon>Sar</taxon>
        <taxon>Alveolata</taxon>
        <taxon>Ciliophora</taxon>
        <taxon>Intramacronucleata</taxon>
        <taxon>Oligohymenophorea</taxon>
        <taxon>Peniculida</taxon>
        <taxon>Parameciidae</taxon>
        <taxon>Paramecium</taxon>
    </lineage>
</organism>
<dbReference type="Proteomes" id="UP000683925">
    <property type="component" value="Unassembled WGS sequence"/>
</dbReference>
<keyword evidence="3" id="KW-1185">Reference proteome</keyword>
<name>A0A8S1VYB5_PAROT</name>
<gene>
    <name evidence="2" type="ORF">POCTA_138.1.T0760275</name>
</gene>
<evidence type="ECO:0000313" key="3">
    <source>
        <dbReference type="Proteomes" id="UP000683925"/>
    </source>
</evidence>
<sequence>MFNHTQLHNLLIRIGFCIWSLIEQSFKVKQCSDISDQNHDNRSLELCNCIFDGTTCIQKQYCYYFQSNIACKTMLLLFKEWKMIVDGQL</sequence>
<evidence type="ECO:0000313" key="2">
    <source>
        <dbReference type="EMBL" id="CAD8181353.1"/>
    </source>
</evidence>
<evidence type="ECO:0000256" key="1">
    <source>
        <dbReference type="SAM" id="SignalP"/>
    </source>
</evidence>
<protein>
    <submittedName>
        <fullName evidence="2">Uncharacterized protein</fullName>
    </submittedName>
</protein>
<reference evidence="2" key="1">
    <citation type="submission" date="2021-01" db="EMBL/GenBank/DDBJ databases">
        <authorList>
            <consortium name="Genoscope - CEA"/>
            <person name="William W."/>
        </authorList>
    </citation>
    <scope>NUCLEOTIDE SEQUENCE</scope>
</reference>
<keyword evidence="1" id="KW-0732">Signal</keyword>
<dbReference type="EMBL" id="CAJJDP010000075">
    <property type="protein sequence ID" value="CAD8181353.1"/>
    <property type="molecule type" value="Genomic_DNA"/>
</dbReference>
<feature type="signal peptide" evidence="1">
    <location>
        <begin position="1"/>
        <end position="19"/>
    </location>
</feature>
<dbReference type="AlphaFoldDB" id="A0A8S1VYB5"/>